<dbReference type="Proteomes" id="UP000675881">
    <property type="component" value="Chromosome 11"/>
</dbReference>
<proteinExistence type="predicted"/>
<feature type="compositionally biased region" description="Acidic residues" evidence="1">
    <location>
        <begin position="26"/>
        <end position="37"/>
    </location>
</feature>
<protein>
    <submittedName>
        <fullName evidence="2">(salmon louse) hypothetical protein</fullName>
    </submittedName>
</protein>
<dbReference type="EMBL" id="HG994590">
    <property type="protein sequence ID" value="CAF2801063.1"/>
    <property type="molecule type" value="Genomic_DNA"/>
</dbReference>
<dbReference type="AlphaFoldDB" id="A0A7R8H1U2"/>
<evidence type="ECO:0000256" key="1">
    <source>
        <dbReference type="SAM" id="MobiDB-lite"/>
    </source>
</evidence>
<evidence type="ECO:0000313" key="2">
    <source>
        <dbReference type="EMBL" id="CAF2801063.1"/>
    </source>
</evidence>
<evidence type="ECO:0000313" key="3">
    <source>
        <dbReference type="Proteomes" id="UP000675881"/>
    </source>
</evidence>
<feature type="compositionally biased region" description="Polar residues" evidence="1">
    <location>
        <begin position="87"/>
        <end position="101"/>
    </location>
</feature>
<feature type="region of interest" description="Disordered" evidence="1">
    <location>
        <begin position="14"/>
        <end position="123"/>
    </location>
</feature>
<organism evidence="2 3">
    <name type="scientific">Lepeophtheirus salmonis</name>
    <name type="common">Salmon louse</name>
    <name type="synonym">Caligus salmonis</name>
    <dbReference type="NCBI Taxonomy" id="72036"/>
    <lineage>
        <taxon>Eukaryota</taxon>
        <taxon>Metazoa</taxon>
        <taxon>Ecdysozoa</taxon>
        <taxon>Arthropoda</taxon>
        <taxon>Crustacea</taxon>
        <taxon>Multicrustacea</taxon>
        <taxon>Hexanauplia</taxon>
        <taxon>Copepoda</taxon>
        <taxon>Siphonostomatoida</taxon>
        <taxon>Caligidae</taxon>
        <taxon>Lepeophtheirus</taxon>
    </lineage>
</organism>
<accession>A0A7R8H1U2</accession>
<keyword evidence="3" id="KW-1185">Reference proteome</keyword>
<sequence>MDPAMEGWYCGQECRQVRMPSRMPDPVDDTPEDEDDSSSQASSSHHDPSLTSCRSPGCRRHNKSHNGPPVSVSKGDSLRGGSLRSSNMAQEWQQQQGSSHTPRPPRKSYSSIDIEGHNSRFGSAPNLERYHDWCADCIESSQKQRKKPIISNGTIHCPSPSARRAMEHLPKSSNNEPFYPSKSPFRKELDTFILTILVFYEIFF</sequence>
<name>A0A7R8H1U2_LEPSM</name>
<reference evidence="2" key="1">
    <citation type="submission" date="2021-02" db="EMBL/GenBank/DDBJ databases">
        <authorList>
            <person name="Bekaert M."/>
        </authorList>
    </citation>
    <scope>NUCLEOTIDE SEQUENCE</scope>
    <source>
        <strain evidence="2">IoA-00</strain>
    </source>
</reference>
<gene>
    <name evidence="2" type="ORF">LSAA_3106</name>
</gene>